<name>A0A8H3TSE7_9TREE</name>
<dbReference type="AlphaFoldDB" id="A0A8H3TSE7"/>
<accession>A0A8H3TSE7</accession>
<keyword evidence="4 5" id="KW-0472">Membrane</keyword>
<dbReference type="Proteomes" id="UP000620104">
    <property type="component" value="Unassembled WGS sequence"/>
</dbReference>
<feature type="transmembrane region" description="Helical" evidence="5">
    <location>
        <begin position="48"/>
        <end position="71"/>
    </location>
</feature>
<evidence type="ECO:0000313" key="7">
    <source>
        <dbReference type="EMBL" id="GHJ86342.1"/>
    </source>
</evidence>
<dbReference type="EMBL" id="BLZA01000017">
    <property type="protein sequence ID" value="GHJ86342.1"/>
    <property type="molecule type" value="Genomic_DNA"/>
</dbReference>
<keyword evidence="3 5" id="KW-1133">Transmembrane helix</keyword>
<comment type="subcellular location">
    <subcellularLocation>
        <location evidence="1">Membrane</location>
    </subcellularLocation>
</comment>
<evidence type="ECO:0000259" key="6">
    <source>
        <dbReference type="Pfam" id="PF04116"/>
    </source>
</evidence>
<sequence>MLSAMPYTIPLLPRLNSTLMASMTPTSPTYPIYHTANPRYFSFISDHWLALASPIVIYWVLSLGFHLLDLAQLPYFESKRIHESPEVLSRNKATVMQVVKAVVLQQVIQTILGYFWMDVEPSSANEAWKDHLQEMHKLSGVVGQAVVLVLGDKTGQSILAKHGKSLVSWTYWWGIPLMQFYFAFFVIDTWQYFLHRAFHTSRFLYRHFHSVHHRLYVPFAFGALYNHPVEGLLLDSLGAAVAETLSGMSVRQAALLFALSSAKTVDDHCGYRIWWDPCQFLFYNNVDYHDIHHQSYGIKKNFSQPFFTNWDDLLGTKMTREQANNRFNKSAQNGQRAKTIPVLKVTKAD</sequence>
<feature type="transmembrane region" description="Helical" evidence="5">
    <location>
        <begin position="171"/>
        <end position="194"/>
    </location>
</feature>
<dbReference type="GO" id="GO:0005506">
    <property type="term" value="F:iron ion binding"/>
    <property type="evidence" value="ECO:0007669"/>
    <property type="project" value="InterPro"/>
</dbReference>
<evidence type="ECO:0000256" key="2">
    <source>
        <dbReference type="ARBA" id="ARBA00022692"/>
    </source>
</evidence>
<protein>
    <recommendedName>
        <fullName evidence="6">Fatty acid hydroxylase domain-containing protein</fullName>
    </recommendedName>
</protein>
<organism evidence="7 8">
    <name type="scientific">Naganishia liquefaciens</name>
    <dbReference type="NCBI Taxonomy" id="104408"/>
    <lineage>
        <taxon>Eukaryota</taxon>
        <taxon>Fungi</taxon>
        <taxon>Dikarya</taxon>
        <taxon>Basidiomycota</taxon>
        <taxon>Agaricomycotina</taxon>
        <taxon>Tremellomycetes</taxon>
        <taxon>Filobasidiales</taxon>
        <taxon>Filobasidiaceae</taxon>
        <taxon>Naganishia</taxon>
    </lineage>
</organism>
<evidence type="ECO:0000256" key="5">
    <source>
        <dbReference type="SAM" id="Phobius"/>
    </source>
</evidence>
<dbReference type="PANTHER" id="PTHR11863">
    <property type="entry name" value="STEROL DESATURASE"/>
    <property type="match status" value="1"/>
</dbReference>
<evidence type="ECO:0000256" key="3">
    <source>
        <dbReference type="ARBA" id="ARBA00022989"/>
    </source>
</evidence>
<dbReference type="GO" id="GO:0016020">
    <property type="term" value="C:membrane"/>
    <property type="evidence" value="ECO:0007669"/>
    <property type="project" value="UniProtKB-SubCell"/>
</dbReference>
<reference evidence="7" key="1">
    <citation type="submission" date="2020-07" db="EMBL/GenBank/DDBJ databases">
        <title>Draft Genome Sequence of a Deep-Sea Yeast, Naganishia (Cryptococcus) liquefaciens strain N6.</title>
        <authorList>
            <person name="Han Y.W."/>
            <person name="Kajitani R."/>
            <person name="Morimoto H."/>
            <person name="Parhat M."/>
            <person name="Tsubouchi H."/>
            <person name="Bakenova O."/>
            <person name="Ogata M."/>
            <person name="Argunhan B."/>
            <person name="Aoki R."/>
            <person name="Kajiwara S."/>
            <person name="Itoh T."/>
            <person name="Iwasaki H."/>
        </authorList>
    </citation>
    <scope>NUCLEOTIDE SEQUENCE</scope>
    <source>
        <strain evidence="7">N6</strain>
    </source>
</reference>
<dbReference type="OrthoDB" id="408954at2759"/>
<proteinExistence type="predicted"/>
<feature type="domain" description="Fatty acid hydroxylase" evidence="6">
    <location>
        <begin position="181"/>
        <end position="316"/>
    </location>
</feature>
<evidence type="ECO:0000313" key="8">
    <source>
        <dbReference type="Proteomes" id="UP000620104"/>
    </source>
</evidence>
<keyword evidence="2 5" id="KW-0812">Transmembrane</keyword>
<comment type="caution">
    <text evidence="7">The sequence shown here is derived from an EMBL/GenBank/DDBJ whole genome shotgun (WGS) entry which is preliminary data.</text>
</comment>
<dbReference type="InterPro" id="IPR006694">
    <property type="entry name" value="Fatty_acid_hydroxylase"/>
</dbReference>
<keyword evidence="8" id="KW-1185">Reference proteome</keyword>
<dbReference type="InterPro" id="IPR050307">
    <property type="entry name" value="Sterol_Desaturase_Related"/>
</dbReference>
<dbReference type="Pfam" id="PF04116">
    <property type="entry name" value="FA_hydroxylase"/>
    <property type="match status" value="1"/>
</dbReference>
<evidence type="ECO:0000256" key="1">
    <source>
        <dbReference type="ARBA" id="ARBA00004370"/>
    </source>
</evidence>
<evidence type="ECO:0000256" key="4">
    <source>
        <dbReference type="ARBA" id="ARBA00023136"/>
    </source>
</evidence>
<dbReference type="GO" id="GO:0016491">
    <property type="term" value="F:oxidoreductase activity"/>
    <property type="evidence" value="ECO:0007669"/>
    <property type="project" value="InterPro"/>
</dbReference>
<dbReference type="GO" id="GO:0008610">
    <property type="term" value="P:lipid biosynthetic process"/>
    <property type="evidence" value="ECO:0007669"/>
    <property type="project" value="InterPro"/>
</dbReference>
<gene>
    <name evidence="7" type="ORF">NliqN6_2744</name>
</gene>